<dbReference type="OrthoDB" id="204958at2759"/>
<evidence type="ECO:0000256" key="3">
    <source>
        <dbReference type="SAM" id="MobiDB-lite"/>
    </source>
</evidence>
<dbReference type="SUPFAM" id="SSF56112">
    <property type="entry name" value="Protein kinase-like (PK-like)"/>
    <property type="match status" value="1"/>
</dbReference>
<comment type="caution">
    <text evidence="4">The sequence shown here is derived from an EMBL/GenBank/DDBJ whole genome shotgun (WGS) entry which is preliminary data.</text>
</comment>
<dbReference type="Proteomes" id="UP000724874">
    <property type="component" value="Unassembled WGS sequence"/>
</dbReference>
<feature type="region of interest" description="Disordered" evidence="3">
    <location>
        <begin position="1"/>
        <end position="26"/>
    </location>
</feature>
<gene>
    <name evidence="4" type="ORF">CPB84DRAFT_1057055</name>
</gene>
<dbReference type="InterPro" id="IPR030844">
    <property type="entry name" value="PAN3"/>
</dbReference>
<evidence type="ECO:0000313" key="5">
    <source>
        <dbReference type="Proteomes" id="UP000724874"/>
    </source>
</evidence>
<proteinExistence type="predicted"/>
<evidence type="ECO:0008006" key="6">
    <source>
        <dbReference type="Google" id="ProtNLM"/>
    </source>
</evidence>
<evidence type="ECO:0000256" key="1">
    <source>
        <dbReference type="ARBA" id="ARBA00022664"/>
    </source>
</evidence>
<name>A0A9P5NMI2_GYMJU</name>
<dbReference type="GO" id="GO:0031251">
    <property type="term" value="C:PAN complex"/>
    <property type="evidence" value="ECO:0007669"/>
    <property type="project" value="InterPro"/>
</dbReference>
<dbReference type="InterPro" id="IPR011009">
    <property type="entry name" value="Kinase-like_dom_sf"/>
</dbReference>
<keyword evidence="1" id="KW-0507">mRNA processing</keyword>
<dbReference type="GO" id="GO:0006397">
    <property type="term" value="P:mRNA processing"/>
    <property type="evidence" value="ECO:0007669"/>
    <property type="project" value="UniProtKB-KW"/>
</dbReference>
<accession>A0A9P5NMI2</accession>
<organism evidence="4 5">
    <name type="scientific">Gymnopilus junonius</name>
    <name type="common">Spectacular rustgill mushroom</name>
    <name type="synonym">Gymnopilus spectabilis subsp. junonius</name>
    <dbReference type="NCBI Taxonomy" id="109634"/>
    <lineage>
        <taxon>Eukaryota</taxon>
        <taxon>Fungi</taxon>
        <taxon>Dikarya</taxon>
        <taxon>Basidiomycota</taxon>
        <taxon>Agaricomycotina</taxon>
        <taxon>Agaricomycetes</taxon>
        <taxon>Agaricomycetidae</taxon>
        <taxon>Agaricales</taxon>
        <taxon>Agaricineae</taxon>
        <taxon>Hymenogastraceae</taxon>
        <taxon>Gymnopilus</taxon>
    </lineage>
</organism>
<dbReference type="PANTHER" id="PTHR12272:SF11">
    <property type="entry name" value="PAN2-PAN3 DEADENYLATION COMPLEX SUBUNIT PAN3"/>
    <property type="match status" value="1"/>
</dbReference>
<dbReference type="AlphaFoldDB" id="A0A9P5NMI2"/>
<dbReference type="EMBL" id="JADNYJ010000049">
    <property type="protein sequence ID" value="KAF8900183.1"/>
    <property type="molecule type" value="Genomic_DNA"/>
</dbReference>
<dbReference type="PANTHER" id="PTHR12272">
    <property type="entry name" value="DEADENYLATION COMPLEX SUBUNIT PAN3"/>
    <property type="match status" value="1"/>
</dbReference>
<keyword evidence="5" id="KW-1185">Reference proteome</keyword>
<dbReference type="GO" id="GO:0000932">
    <property type="term" value="C:P-body"/>
    <property type="evidence" value="ECO:0007669"/>
    <property type="project" value="TreeGrafter"/>
</dbReference>
<dbReference type="Gene3D" id="1.10.510.10">
    <property type="entry name" value="Transferase(Phosphotransferase) domain 1"/>
    <property type="match status" value="1"/>
</dbReference>
<protein>
    <recommendedName>
        <fullName evidence="6">Protein kinase domain-containing protein</fullName>
    </recommendedName>
</protein>
<keyword evidence="2" id="KW-0175">Coiled coil</keyword>
<reference evidence="4" key="1">
    <citation type="submission" date="2020-11" db="EMBL/GenBank/DDBJ databases">
        <authorList>
            <consortium name="DOE Joint Genome Institute"/>
            <person name="Ahrendt S."/>
            <person name="Riley R."/>
            <person name="Andreopoulos W."/>
            <person name="LaButti K."/>
            <person name="Pangilinan J."/>
            <person name="Ruiz-duenas F.J."/>
            <person name="Barrasa J.M."/>
            <person name="Sanchez-Garcia M."/>
            <person name="Camarero S."/>
            <person name="Miyauchi S."/>
            <person name="Serrano A."/>
            <person name="Linde D."/>
            <person name="Babiker R."/>
            <person name="Drula E."/>
            <person name="Ayuso-Fernandez I."/>
            <person name="Pacheco R."/>
            <person name="Padilla G."/>
            <person name="Ferreira P."/>
            <person name="Barriuso J."/>
            <person name="Kellner H."/>
            <person name="Castanera R."/>
            <person name="Alfaro M."/>
            <person name="Ramirez L."/>
            <person name="Pisabarro A.G."/>
            <person name="Kuo A."/>
            <person name="Tritt A."/>
            <person name="Lipzen A."/>
            <person name="He G."/>
            <person name="Yan M."/>
            <person name="Ng V."/>
            <person name="Cullen D."/>
            <person name="Martin F."/>
            <person name="Rosso M.-N."/>
            <person name="Henrissat B."/>
            <person name="Hibbett D."/>
            <person name="Martinez A.T."/>
            <person name="Grigoriev I.V."/>
        </authorList>
    </citation>
    <scope>NUCLEOTIDE SEQUENCE</scope>
    <source>
        <strain evidence="4">AH 44721</strain>
    </source>
</reference>
<dbReference type="GO" id="GO:0000289">
    <property type="term" value="P:nuclear-transcribed mRNA poly(A) tail shortening"/>
    <property type="evidence" value="ECO:0007669"/>
    <property type="project" value="InterPro"/>
</dbReference>
<evidence type="ECO:0000313" key="4">
    <source>
        <dbReference type="EMBL" id="KAF8900183.1"/>
    </source>
</evidence>
<evidence type="ECO:0000256" key="2">
    <source>
        <dbReference type="ARBA" id="ARBA00023054"/>
    </source>
</evidence>
<sequence length="187" mass="21603">MKPKPPPTYQQTTYYGRHHHHQQQQQQTIPERTLWSYIIQIASAIKKVHERGQAVRMIDVTKILVTGQNRVRISSCSIFDILLYGAQQDVTYFQHEDLQKFGKLVFALCTKQHVGCEPGQLAEERRFDEEGLFIGCAGFCLVFMQRSIRCLRCCARGSCRNTMKALMGLIVSKMNLWASWRMRDCSG</sequence>
<dbReference type="GO" id="GO:0008143">
    <property type="term" value="F:poly(A) binding"/>
    <property type="evidence" value="ECO:0007669"/>
    <property type="project" value="TreeGrafter"/>
</dbReference>